<dbReference type="Proteomes" id="UP000828390">
    <property type="component" value="Unassembled WGS sequence"/>
</dbReference>
<feature type="compositionally biased region" description="Polar residues" evidence="1">
    <location>
        <begin position="67"/>
        <end position="76"/>
    </location>
</feature>
<evidence type="ECO:0000256" key="1">
    <source>
        <dbReference type="SAM" id="MobiDB-lite"/>
    </source>
</evidence>
<feature type="compositionally biased region" description="Polar residues" evidence="1">
    <location>
        <begin position="47"/>
        <end position="60"/>
    </location>
</feature>
<feature type="compositionally biased region" description="Polar residues" evidence="1">
    <location>
        <begin position="94"/>
        <end position="105"/>
    </location>
</feature>
<dbReference type="EMBL" id="JAIWYP010000008">
    <property type="protein sequence ID" value="KAH3788578.1"/>
    <property type="molecule type" value="Genomic_DNA"/>
</dbReference>
<gene>
    <name evidence="2" type="ORF">DPMN_166723</name>
</gene>
<evidence type="ECO:0000313" key="3">
    <source>
        <dbReference type="Proteomes" id="UP000828390"/>
    </source>
</evidence>
<proteinExistence type="predicted"/>
<name>A0A9D4F027_DREPO</name>
<dbReference type="AlphaFoldDB" id="A0A9D4F027"/>
<organism evidence="2 3">
    <name type="scientific">Dreissena polymorpha</name>
    <name type="common">Zebra mussel</name>
    <name type="synonym">Mytilus polymorpha</name>
    <dbReference type="NCBI Taxonomy" id="45954"/>
    <lineage>
        <taxon>Eukaryota</taxon>
        <taxon>Metazoa</taxon>
        <taxon>Spiralia</taxon>
        <taxon>Lophotrochozoa</taxon>
        <taxon>Mollusca</taxon>
        <taxon>Bivalvia</taxon>
        <taxon>Autobranchia</taxon>
        <taxon>Heteroconchia</taxon>
        <taxon>Euheterodonta</taxon>
        <taxon>Imparidentia</taxon>
        <taxon>Neoheterodontei</taxon>
        <taxon>Myida</taxon>
        <taxon>Dreissenoidea</taxon>
        <taxon>Dreissenidae</taxon>
        <taxon>Dreissena</taxon>
    </lineage>
</organism>
<protein>
    <submittedName>
        <fullName evidence="2">Uncharacterized protein</fullName>
    </submittedName>
</protein>
<sequence>MSVRDLYAKLICKKSGQAAANLTDRELFIQRNCAFLHKEVKPRKGQQLRNIPLTQETIANQPPEAQHSASTSISRQPSHDVEEQEEDEGFLSLIETQAALTRSQGTPPPLAFSSTTTRPRRASTRAPSLKTPLRCWR</sequence>
<reference evidence="2" key="2">
    <citation type="submission" date="2020-11" db="EMBL/GenBank/DDBJ databases">
        <authorList>
            <person name="McCartney M.A."/>
            <person name="Auch B."/>
            <person name="Kono T."/>
            <person name="Mallez S."/>
            <person name="Becker A."/>
            <person name="Gohl D.M."/>
            <person name="Silverstein K.A.T."/>
            <person name="Koren S."/>
            <person name="Bechman K.B."/>
            <person name="Herman A."/>
            <person name="Abrahante J.E."/>
            <person name="Garbe J."/>
        </authorList>
    </citation>
    <scope>NUCLEOTIDE SEQUENCE</scope>
    <source>
        <strain evidence="2">Duluth1</strain>
        <tissue evidence="2">Whole animal</tissue>
    </source>
</reference>
<feature type="region of interest" description="Disordered" evidence="1">
    <location>
        <begin position="44"/>
        <end position="137"/>
    </location>
</feature>
<evidence type="ECO:0000313" key="2">
    <source>
        <dbReference type="EMBL" id="KAH3788578.1"/>
    </source>
</evidence>
<keyword evidence="3" id="KW-1185">Reference proteome</keyword>
<accession>A0A9D4F027</accession>
<reference evidence="2" key="1">
    <citation type="journal article" date="2019" name="bioRxiv">
        <title>The Genome of the Zebra Mussel, Dreissena polymorpha: A Resource for Invasive Species Research.</title>
        <authorList>
            <person name="McCartney M.A."/>
            <person name="Auch B."/>
            <person name="Kono T."/>
            <person name="Mallez S."/>
            <person name="Zhang Y."/>
            <person name="Obille A."/>
            <person name="Becker A."/>
            <person name="Abrahante J.E."/>
            <person name="Garbe J."/>
            <person name="Badalamenti J.P."/>
            <person name="Herman A."/>
            <person name="Mangelson H."/>
            <person name="Liachko I."/>
            <person name="Sullivan S."/>
            <person name="Sone E.D."/>
            <person name="Koren S."/>
            <person name="Silverstein K.A.T."/>
            <person name="Beckman K.B."/>
            <person name="Gohl D.M."/>
        </authorList>
    </citation>
    <scope>NUCLEOTIDE SEQUENCE</scope>
    <source>
        <strain evidence="2">Duluth1</strain>
        <tissue evidence="2">Whole animal</tissue>
    </source>
</reference>
<comment type="caution">
    <text evidence="2">The sequence shown here is derived from an EMBL/GenBank/DDBJ whole genome shotgun (WGS) entry which is preliminary data.</text>
</comment>